<feature type="region of interest" description="Disordered" evidence="1">
    <location>
        <begin position="1"/>
        <end position="35"/>
    </location>
</feature>
<comment type="caution">
    <text evidence="2">The sequence shown here is derived from an EMBL/GenBank/DDBJ whole genome shotgun (WGS) entry which is preliminary data.</text>
</comment>
<feature type="compositionally biased region" description="Low complexity" evidence="1">
    <location>
        <begin position="62"/>
        <end position="74"/>
    </location>
</feature>
<gene>
    <name evidence="2" type="ORF">O181_125614</name>
</gene>
<evidence type="ECO:0000313" key="2">
    <source>
        <dbReference type="EMBL" id="MBW0585899.1"/>
    </source>
</evidence>
<dbReference type="Proteomes" id="UP000765509">
    <property type="component" value="Unassembled WGS sequence"/>
</dbReference>
<feature type="compositionally biased region" description="Polar residues" evidence="1">
    <location>
        <begin position="1"/>
        <end position="12"/>
    </location>
</feature>
<proteinExistence type="predicted"/>
<evidence type="ECO:0000256" key="1">
    <source>
        <dbReference type="SAM" id="MobiDB-lite"/>
    </source>
</evidence>
<accession>A0A9Q3KRR7</accession>
<protein>
    <submittedName>
        <fullName evidence="2">Uncharacterized protein</fullName>
    </submittedName>
</protein>
<reference evidence="2" key="1">
    <citation type="submission" date="2021-03" db="EMBL/GenBank/DDBJ databases">
        <title>Draft genome sequence of rust myrtle Austropuccinia psidii MF-1, a brazilian biotype.</title>
        <authorList>
            <person name="Quecine M.C."/>
            <person name="Pachon D.M.R."/>
            <person name="Bonatelli M.L."/>
            <person name="Correr F.H."/>
            <person name="Franceschini L.M."/>
            <person name="Leite T.F."/>
            <person name="Margarido G.R.A."/>
            <person name="Almeida C.A."/>
            <person name="Ferrarezi J.A."/>
            <person name="Labate C.A."/>
        </authorList>
    </citation>
    <scope>NUCLEOTIDE SEQUENCE</scope>
    <source>
        <strain evidence="2">MF-1</strain>
    </source>
</reference>
<evidence type="ECO:0000313" key="3">
    <source>
        <dbReference type="Proteomes" id="UP000765509"/>
    </source>
</evidence>
<dbReference type="EMBL" id="AVOT02122282">
    <property type="protein sequence ID" value="MBW0585899.1"/>
    <property type="molecule type" value="Genomic_DNA"/>
</dbReference>
<keyword evidence="3" id="KW-1185">Reference proteome</keyword>
<feature type="region of interest" description="Disordered" evidence="1">
    <location>
        <begin position="47"/>
        <end position="74"/>
    </location>
</feature>
<organism evidence="2 3">
    <name type="scientific">Austropuccinia psidii MF-1</name>
    <dbReference type="NCBI Taxonomy" id="1389203"/>
    <lineage>
        <taxon>Eukaryota</taxon>
        <taxon>Fungi</taxon>
        <taxon>Dikarya</taxon>
        <taxon>Basidiomycota</taxon>
        <taxon>Pucciniomycotina</taxon>
        <taxon>Pucciniomycetes</taxon>
        <taxon>Pucciniales</taxon>
        <taxon>Sphaerophragmiaceae</taxon>
        <taxon>Austropuccinia</taxon>
    </lineage>
</organism>
<sequence length="74" mass="7932">MPIQNLPPTRQTKSQERAQAVLTSTPRAPLDGTPAVPQLRTHIQKNLEGAATSMKEGKGPRRSSSFSGVVGRLP</sequence>
<name>A0A9Q3KRR7_9BASI</name>
<dbReference type="AlphaFoldDB" id="A0A9Q3KRR7"/>